<feature type="domain" description="GGDEF" evidence="2">
    <location>
        <begin position="226"/>
        <end position="357"/>
    </location>
</feature>
<evidence type="ECO:0000256" key="1">
    <source>
        <dbReference type="SAM" id="Phobius"/>
    </source>
</evidence>
<dbReference type="Pfam" id="PF00990">
    <property type="entry name" value="GGDEF"/>
    <property type="match status" value="1"/>
</dbReference>
<sequence length="358" mass="37607">MTPGTTDDRVPDLSDLIAGTATGRVLRRSVGFGSANFGIIAAWVALDTSIGPTSTPLRLLVGLSAVLAVATGVLWAATDRMLNRLPCTLFGVFAEIGTALVVLAIPDPRNGLVGCALLAVLGAQFTLLMASRWLFLHLAAAALVIGVTSFRLVELDALTPTAAALAAYVLAVSSILTPWGARIVWTRLLVYAARSRIDPLTGLLNRAGLDHAHQRLLEQARSGGIDPQVLAVLDIDDFKSVNDSHGHVVGDRVIREVAMTLRRFATSGRGVVARTGGEEFTLMMPASPDTPLTDVGGRLPLTTVGRDGPSVTLSAGVVPLEFRGADRFALAHALTEADRLMYDAKRRGGARAAVHSAG</sequence>
<keyword evidence="1" id="KW-0472">Membrane</keyword>
<feature type="transmembrane region" description="Helical" evidence="1">
    <location>
        <begin position="135"/>
        <end position="153"/>
    </location>
</feature>
<organism evidence="3 4">
    <name type="scientific">Williamsia herbipolensis</name>
    <dbReference type="NCBI Taxonomy" id="1603258"/>
    <lineage>
        <taxon>Bacteria</taxon>
        <taxon>Bacillati</taxon>
        <taxon>Actinomycetota</taxon>
        <taxon>Actinomycetes</taxon>
        <taxon>Mycobacteriales</taxon>
        <taxon>Nocardiaceae</taxon>
        <taxon>Williamsia</taxon>
    </lineage>
</organism>
<dbReference type="InterPro" id="IPR050469">
    <property type="entry name" value="Diguanylate_Cyclase"/>
</dbReference>
<dbReference type="PROSITE" id="PS50887">
    <property type="entry name" value="GGDEF"/>
    <property type="match status" value="1"/>
</dbReference>
<evidence type="ECO:0000259" key="2">
    <source>
        <dbReference type="PROSITE" id="PS50887"/>
    </source>
</evidence>
<dbReference type="SUPFAM" id="SSF55073">
    <property type="entry name" value="Nucleotide cyclase"/>
    <property type="match status" value="1"/>
</dbReference>
<protein>
    <submittedName>
        <fullName evidence="3">GGDEF domain-containing protein</fullName>
    </submittedName>
</protein>
<feature type="transmembrane region" description="Helical" evidence="1">
    <location>
        <begin position="29"/>
        <end position="46"/>
    </location>
</feature>
<feature type="transmembrane region" description="Helical" evidence="1">
    <location>
        <begin position="58"/>
        <end position="78"/>
    </location>
</feature>
<keyword evidence="1" id="KW-0812">Transmembrane</keyword>
<evidence type="ECO:0000313" key="4">
    <source>
        <dbReference type="Proteomes" id="UP001432128"/>
    </source>
</evidence>
<reference evidence="3 4" key="1">
    <citation type="submission" date="2022-10" db="EMBL/GenBank/DDBJ databases">
        <title>The complete genomes of actinobacterial strains from the NBC collection.</title>
        <authorList>
            <person name="Joergensen T.S."/>
            <person name="Alvarez Arevalo M."/>
            <person name="Sterndorff E.B."/>
            <person name="Faurdal D."/>
            <person name="Vuksanovic O."/>
            <person name="Mourched A.-S."/>
            <person name="Charusanti P."/>
            <person name="Shaw S."/>
            <person name="Blin K."/>
            <person name="Weber T."/>
        </authorList>
    </citation>
    <scope>NUCLEOTIDE SEQUENCE [LARGE SCALE GENOMIC DNA]</scope>
    <source>
        <strain evidence="3 4">NBC_00319</strain>
    </source>
</reference>
<dbReference type="CDD" id="cd01949">
    <property type="entry name" value="GGDEF"/>
    <property type="match status" value="1"/>
</dbReference>
<dbReference type="InterPro" id="IPR000160">
    <property type="entry name" value="GGDEF_dom"/>
</dbReference>
<name>A0AAU4K0N5_9NOCA</name>
<dbReference type="EMBL" id="CP108021">
    <property type="protein sequence ID" value="WUM19595.1"/>
    <property type="molecule type" value="Genomic_DNA"/>
</dbReference>
<dbReference type="NCBIfam" id="TIGR00254">
    <property type="entry name" value="GGDEF"/>
    <property type="match status" value="1"/>
</dbReference>
<feature type="transmembrane region" description="Helical" evidence="1">
    <location>
        <begin position="85"/>
        <end position="105"/>
    </location>
</feature>
<accession>A0AAU4K0N5</accession>
<dbReference type="GO" id="GO:1902201">
    <property type="term" value="P:negative regulation of bacterial-type flagellum-dependent cell motility"/>
    <property type="evidence" value="ECO:0007669"/>
    <property type="project" value="TreeGrafter"/>
</dbReference>
<dbReference type="PANTHER" id="PTHR45138">
    <property type="entry name" value="REGULATORY COMPONENTS OF SENSORY TRANSDUCTION SYSTEM"/>
    <property type="match status" value="1"/>
</dbReference>
<dbReference type="Gene3D" id="3.30.70.270">
    <property type="match status" value="1"/>
</dbReference>
<dbReference type="InterPro" id="IPR029787">
    <property type="entry name" value="Nucleotide_cyclase"/>
</dbReference>
<dbReference type="GO" id="GO:0052621">
    <property type="term" value="F:diguanylate cyclase activity"/>
    <property type="evidence" value="ECO:0007669"/>
    <property type="project" value="TreeGrafter"/>
</dbReference>
<proteinExistence type="predicted"/>
<keyword evidence="1" id="KW-1133">Transmembrane helix</keyword>
<dbReference type="GO" id="GO:0043709">
    <property type="term" value="P:cell adhesion involved in single-species biofilm formation"/>
    <property type="evidence" value="ECO:0007669"/>
    <property type="project" value="TreeGrafter"/>
</dbReference>
<dbReference type="AlphaFoldDB" id="A0AAU4K0N5"/>
<gene>
    <name evidence="3" type="ORF">OG579_18125</name>
</gene>
<feature type="transmembrane region" description="Helical" evidence="1">
    <location>
        <begin position="165"/>
        <end position="185"/>
    </location>
</feature>
<dbReference type="Proteomes" id="UP001432128">
    <property type="component" value="Chromosome"/>
</dbReference>
<feature type="transmembrane region" description="Helical" evidence="1">
    <location>
        <begin position="111"/>
        <end position="128"/>
    </location>
</feature>
<keyword evidence="4" id="KW-1185">Reference proteome</keyword>
<dbReference type="GO" id="GO:0005886">
    <property type="term" value="C:plasma membrane"/>
    <property type="evidence" value="ECO:0007669"/>
    <property type="project" value="TreeGrafter"/>
</dbReference>
<evidence type="ECO:0000313" key="3">
    <source>
        <dbReference type="EMBL" id="WUM19595.1"/>
    </source>
</evidence>
<dbReference type="RefSeq" id="WP_328857072.1">
    <property type="nucleotide sequence ID" value="NZ_CP108021.1"/>
</dbReference>
<dbReference type="KEGG" id="whr:OG579_18125"/>
<dbReference type="PANTHER" id="PTHR45138:SF9">
    <property type="entry name" value="DIGUANYLATE CYCLASE DGCM-RELATED"/>
    <property type="match status" value="1"/>
</dbReference>
<dbReference type="InterPro" id="IPR043128">
    <property type="entry name" value="Rev_trsase/Diguanyl_cyclase"/>
</dbReference>
<dbReference type="SMART" id="SM00267">
    <property type="entry name" value="GGDEF"/>
    <property type="match status" value="1"/>
</dbReference>